<keyword evidence="2" id="KW-1185">Reference proteome</keyword>
<proteinExistence type="predicted"/>
<evidence type="ECO:0000313" key="1">
    <source>
        <dbReference type="EMBL" id="KAH9368442.1"/>
    </source>
</evidence>
<comment type="caution">
    <text evidence="1">The sequence shown here is derived from an EMBL/GenBank/DDBJ whole genome shotgun (WGS) entry which is preliminary data.</text>
</comment>
<sequence length="85" mass="10273">MRFALQAVKLSVLYTIRNVQLVRTEKTKVSFNYILLRNFSLKRYTWVITVSYQLTSTIKPYTQIDTDKKVRRHQRWCRVPLSSLY</sequence>
<organism evidence="1 2">
    <name type="scientific">Haemaphysalis longicornis</name>
    <name type="common">Bush tick</name>
    <dbReference type="NCBI Taxonomy" id="44386"/>
    <lineage>
        <taxon>Eukaryota</taxon>
        <taxon>Metazoa</taxon>
        <taxon>Ecdysozoa</taxon>
        <taxon>Arthropoda</taxon>
        <taxon>Chelicerata</taxon>
        <taxon>Arachnida</taxon>
        <taxon>Acari</taxon>
        <taxon>Parasitiformes</taxon>
        <taxon>Ixodida</taxon>
        <taxon>Ixodoidea</taxon>
        <taxon>Ixodidae</taxon>
        <taxon>Haemaphysalinae</taxon>
        <taxon>Haemaphysalis</taxon>
    </lineage>
</organism>
<name>A0A9J6FZ36_HAELO</name>
<reference evidence="1 2" key="1">
    <citation type="journal article" date="2020" name="Cell">
        <title>Large-Scale Comparative Analyses of Tick Genomes Elucidate Their Genetic Diversity and Vector Capacities.</title>
        <authorList>
            <consortium name="Tick Genome and Microbiome Consortium (TIGMIC)"/>
            <person name="Jia N."/>
            <person name="Wang J."/>
            <person name="Shi W."/>
            <person name="Du L."/>
            <person name="Sun Y."/>
            <person name="Zhan W."/>
            <person name="Jiang J.F."/>
            <person name="Wang Q."/>
            <person name="Zhang B."/>
            <person name="Ji P."/>
            <person name="Bell-Sakyi L."/>
            <person name="Cui X.M."/>
            <person name="Yuan T.T."/>
            <person name="Jiang B.G."/>
            <person name="Yang W.F."/>
            <person name="Lam T.T."/>
            <person name="Chang Q.C."/>
            <person name="Ding S.J."/>
            <person name="Wang X.J."/>
            <person name="Zhu J.G."/>
            <person name="Ruan X.D."/>
            <person name="Zhao L."/>
            <person name="Wei J.T."/>
            <person name="Ye R.Z."/>
            <person name="Que T.C."/>
            <person name="Du C.H."/>
            <person name="Zhou Y.H."/>
            <person name="Cheng J.X."/>
            <person name="Dai P.F."/>
            <person name="Guo W.B."/>
            <person name="Han X.H."/>
            <person name="Huang E.J."/>
            <person name="Li L.F."/>
            <person name="Wei W."/>
            <person name="Gao Y.C."/>
            <person name="Liu J.Z."/>
            <person name="Shao H.Z."/>
            <person name="Wang X."/>
            <person name="Wang C.C."/>
            <person name="Yang T.C."/>
            <person name="Huo Q.B."/>
            <person name="Li W."/>
            <person name="Chen H.Y."/>
            <person name="Chen S.E."/>
            <person name="Zhou L.G."/>
            <person name="Ni X.B."/>
            <person name="Tian J.H."/>
            <person name="Sheng Y."/>
            <person name="Liu T."/>
            <person name="Pan Y.S."/>
            <person name="Xia L.Y."/>
            <person name="Li J."/>
            <person name="Zhao F."/>
            <person name="Cao W.C."/>
        </authorList>
    </citation>
    <scope>NUCLEOTIDE SEQUENCE [LARGE SCALE GENOMIC DNA]</scope>
    <source>
        <strain evidence="1">HaeL-2018</strain>
    </source>
</reference>
<dbReference type="VEuPathDB" id="VectorBase:HLOH_055769"/>
<gene>
    <name evidence="1" type="ORF">HPB48_012628</name>
</gene>
<accession>A0A9J6FZ36</accession>
<dbReference type="EMBL" id="JABSTR010000004">
    <property type="protein sequence ID" value="KAH9368442.1"/>
    <property type="molecule type" value="Genomic_DNA"/>
</dbReference>
<dbReference type="Proteomes" id="UP000821853">
    <property type="component" value="Chromosome 2"/>
</dbReference>
<dbReference type="AlphaFoldDB" id="A0A9J6FZ36"/>
<protein>
    <submittedName>
        <fullName evidence="1">Uncharacterized protein</fullName>
    </submittedName>
</protein>
<evidence type="ECO:0000313" key="2">
    <source>
        <dbReference type="Proteomes" id="UP000821853"/>
    </source>
</evidence>